<evidence type="ECO:0000313" key="5">
    <source>
        <dbReference type="Proteomes" id="UP001330016"/>
    </source>
</evidence>
<evidence type="ECO:0000259" key="3">
    <source>
        <dbReference type="PROSITE" id="PS50977"/>
    </source>
</evidence>
<dbReference type="RefSeq" id="WP_226999195.1">
    <property type="nucleotide sequence ID" value="NZ_CAUFDJ010000005.1"/>
</dbReference>
<reference evidence="4 5" key="1">
    <citation type="submission" date="2023-02" db="EMBL/GenBank/DDBJ databases">
        <title>The predominant lactic acid bacteria and yeasts involved in the spontaneous fermentation of millet during the production of the traditional porridge Hausa koko in Ghana.</title>
        <authorList>
            <person name="Atter A."/>
            <person name="Diaz M."/>
        </authorList>
    </citation>
    <scope>NUCLEOTIDE SEQUENCE [LARGE SCALE GENOMIC DNA]</scope>
    <source>
        <strain evidence="4 5">FI11640</strain>
    </source>
</reference>
<evidence type="ECO:0000256" key="1">
    <source>
        <dbReference type="ARBA" id="ARBA00023125"/>
    </source>
</evidence>
<dbReference type="EMBL" id="JAQSGK010000003">
    <property type="protein sequence ID" value="MEE6714704.1"/>
    <property type="molecule type" value="Genomic_DNA"/>
</dbReference>
<dbReference type="SUPFAM" id="SSF46689">
    <property type="entry name" value="Homeodomain-like"/>
    <property type="match status" value="1"/>
</dbReference>
<name>A0ABU7SWJ2_9LACO</name>
<evidence type="ECO:0000256" key="2">
    <source>
        <dbReference type="PROSITE-ProRule" id="PRU00335"/>
    </source>
</evidence>
<dbReference type="Proteomes" id="UP001330016">
    <property type="component" value="Unassembled WGS sequence"/>
</dbReference>
<dbReference type="Gene3D" id="1.10.357.10">
    <property type="entry name" value="Tetracycline Repressor, domain 2"/>
    <property type="match status" value="1"/>
</dbReference>
<dbReference type="PRINTS" id="PR00455">
    <property type="entry name" value="HTHTETR"/>
</dbReference>
<dbReference type="PROSITE" id="PS50977">
    <property type="entry name" value="HTH_TETR_2"/>
    <property type="match status" value="1"/>
</dbReference>
<keyword evidence="1 2" id="KW-0238">DNA-binding</keyword>
<dbReference type="InterPro" id="IPR001647">
    <property type="entry name" value="HTH_TetR"/>
</dbReference>
<sequence length="216" mass="24714">MMMTTNDDLQLFRDAHILDGLTDKQISILAAAIDVFAANGYANSSTKEIARRAGVAEGNIFSTFKNKRGLLHAIIDPVRQSLFPQAMDELVKYKLAVKYTTLREFLDNIIRDRIGYLRANSKVIKIFVSELFYDQDMRSQFVRKFPVAYWLQFDRQFHHLKRLGQLVNWKNGEIGEVMSGIIGEVFLGYLFFGQPLSDATVQRTIDTLVTVLTPRV</sequence>
<proteinExistence type="predicted"/>
<dbReference type="PANTHER" id="PTHR30055">
    <property type="entry name" value="HTH-TYPE TRANSCRIPTIONAL REGULATOR RUTR"/>
    <property type="match status" value="1"/>
</dbReference>
<dbReference type="InterPro" id="IPR050109">
    <property type="entry name" value="HTH-type_TetR-like_transc_reg"/>
</dbReference>
<accession>A0ABU7SWJ2</accession>
<dbReference type="PANTHER" id="PTHR30055:SF222">
    <property type="entry name" value="REGULATORY PROTEIN"/>
    <property type="match status" value="1"/>
</dbReference>
<protein>
    <submittedName>
        <fullName evidence="4">Helix-turn-helix domain containing protein</fullName>
    </submittedName>
</protein>
<comment type="caution">
    <text evidence="4">The sequence shown here is derived from an EMBL/GenBank/DDBJ whole genome shotgun (WGS) entry which is preliminary data.</text>
</comment>
<feature type="DNA-binding region" description="H-T-H motif" evidence="2">
    <location>
        <begin position="45"/>
        <end position="64"/>
    </location>
</feature>
<dbReference type="Pfam" id="PF00440">
    <property type="entry name" value="TetR_N"/>
    <property type="match status" value="1"/>
</dbReference>
<keyword evidence="5" id="KW-1185">Reference proteome</keyword>
<dbReference type="InterPro" id="IPR009057">
    <property type="entry name" value="Homeodomain-like_sf"/>
</dbReference>
<gene>
    <name evidence="4" type="ORF">PS435_02425</name>
</gene>
<feature type="domain" description="HTH tetR-type" evidence="3">
    <location>
        <begin position="22"/>
        <end position="82"/>
    </location>
</feature>
<evidence type="ECO:0000313" key="4">
    <source>
        <dbReference type="EMBL" id="MEE6714704.1"/>
    </source>
</evidence>
<organism evidence="4 5">
    <name type="scientific">Schleiferilactobacillus harbinensis</name>
    <dbReference type="NCBI Taxonomy" id="304207"/>
    <lineage>
        <taxon>Bacteria</taxon>
        <taxon>Bacillati</taxon>
        <taxon>Bacillota</taxon>
        <taxon>Bacilli</taxon>
        <taxon>Lactobacillales</taxon>
        <taxon>Lactobacillaceae</taxon>
        <taxon>Schleiferilactobacillus</taxon>
    </lineage>
</organism>